<comment type="caution">
    <text evidence="3">The sequence shown here is derived from an EMBL/GenBank/DDBJ whole genome shotgun (WGS) entry which is preliminary data.</text>
</comment>
<sequence length="172" mass="18624">MMSGSMMSVKRGLQSVACSPLAEIAVLPRLGNWVRGRPTVCFTGASAKVVRRGAVSISPTGTRCASSSTSSSSSGEEVPRAEATDDLARRLIMYSKPGCCLCDGLKEKLTTLPNIQLEVRNILTKPEWENAYQYEIPVLAHVKDDGSEETIPRLSPRLSADQMRKKLEAVLG</sequence>
<protein>
    <recommendedName>
        <fullName evidence="1">Glutaredoxin-like protein</fullName>
    </recommendedName>
</protein>
<evidence type="ECO:0000256" key="1">
    <source>
        <dbReference type="RuleBase" id="RU363082"/>
    </source>
</evidence>
<dbReference type="EMBL" id="LVLJ01003523">
    <property type="protein sequence ID" value="OAE21187.1"/>
    <property type="molecule type" value="Genomic_DNA"/>
</dbReference>
<evidence type="ECO:0000313" key="4">
    <source>
        <dbReference type="Proteomes" id="UP000077202"/>
    </source>
</evidence>
<feature type="region of interest" description="Disordered" evidence="2">
    <location>
        <begin position="58"/>
        <end position="82"/>
    </location>
</feature>
<dbReference type="InterPro" id="IPR052565">
    <property type="entry name" value="Glutaredoxin-like_YDR286C"/>
</dbReference>
<evidence type="ECO:0000313" key="3">
    <source>
        <dbReference type="EMBL" id="OAE21187.1"/>
    </source>
</evidence>
<keyword evidence="1" id="KW-0249">Electron transport</keyword>
<reference evidence="3" key="1">
    <citation type="submission" date="2016-03" db="EMBL/GenBank/DDBJ databases">
        <title>Mechanisms controlling the formation of the plant cell surface in tip-growing cells are functionally conserved among land plants.</title>
        <authorList>
            <person name="Honkanen S."/>
            <person name="Jones V.A."/>
            <person name="Morieri G."/>
            <person name="Champion C."/>
            <person name="Hetherington A.J."/>
            <person name="Kelly S."/>
            <person name="Saint-Marcoux D."/>
            <person name="Proust H."/>
            <person name="Prescott H."/>
            <person name="Dolan L."/>
        </authorList>
    </citation>
    <scope>NUCLEOTIDE SEQUENCE [LARGE SCALE GENOMIC DNA]</scope>
    <source>
        <tissue evidence="3">Whole gametophyte</tissue>
    </source>
</reference>
<comment type="similarity">
    <text evidence="1">Belongs to the glutaredoxin family.</text>
</comment>
<dbReference type="Gene3D" id="3.40.30.10">
    <property type="entry name" value="Glutaredoxin"/>
    <property type="match status" value="1"/>
</dbReference>
<dbReference type="InterPro" id="IPR036249">
    <property type="entry name" value="Thioredoxin-like_sf"/>
</dbReference>
<accession>A0A176VKV2</accession>
<keyword evidence="4" id="KW-1185">Reference proteome</keyword>
<proteinExistence type="inferred from homology"/>
<dbReference type="Pfam" id="PF05768">
    <property type="entry name" value="Glrx-like"/>
    <property type="match status" value="1"/>
</dbReference>
<dbReference type="InterPro" id="IPR008554">
    <property type="entry name" value="Glutaredoxin-like"/>
</dbReference>
<dbReference type="AlphaFoldDB" id="A0A176VKV2"/>
<organism evidence="3 4">
    <name type="scientific">Marchantia polymorpha subsp. ruderalis</name>
    <dbReference type="NCBI Taxonomy" id="1480154"/>
    <lineage>
        <taxon>Eukaryota</taxon>
        <taxon>Viridiplantae</taxon>
        <taxon>Streptophyta</taxon>
        <taxon>Embryophyta</taxon>
        <taxon>Marchantiophyta</taxon>
        <taxon>Marchantiopsida</taxon>
        <taxon>Marchantiidae</taxon>
        <taxon>Marchantiales</taxon>
        <taxon>Marchantiaceae</taxon>
        <taxon>Marchantia</taxon>
    </lineage>
</organism>
<evidence type="ECO:0000256" key="2">
    <source>
        <dbReference type="SAM" id="MobiDB-lite"/>
    </source>
</evidence>
<dbReference type="Proteomes" id="UP000077202">
    <property type="component" value="Unassembled WGS sequence"/>
</dbReference>
<dbReference type="PANTHER" id="PTHR33558">
    <property type="entry name" value="GLUTAREDOXIN-LIKE PROTEIN C5ORF63 HOMOLOG"/>
    <property type="match status" value="1"/>
</dbReference>
<dbReference type="SUPFAM" id="SSF52833">
    <property type="entry name" value="Thioredoxin-like"/>
    <property type="match status" value="1"/>
</dbReference>
<gene>
    <name evidence="3" type="ORF">AXG93_4012s1180</name>
</gene>
<keyword evidence="1" id="KW-0813">Transport</keyword>
<name>A0A176VKV2_MARPO</name>
<dbReference type="PANTHER" id="PTHR33558:SF1">
    <property type="entry name" value="GLUTAREDOXIN-LIKE PROTEIN C5ORF63 HOMOLOG"/>
    <property type="match status" value="1"/>
</dbReference>